<comment type="caution">
    <text evidence="1">The sequence shown here is derived from an EMBL/GenBank/DDBJ whole genome shotgun (WGS) entry which is preliminary data.</text>
</comment>
<dbReference type="AlphaFoldDB" id="A0AAW1JJA6"/>
<gene>
    <name evidence="1" type="ORF">QE152_g28534</name>
</gene>
<dbReference type="Proteomes" id="UP001458880">
    <property type="component" value="Unassembled WGS sequence"/>
</dbReference>
<proteinExistence type="predicted"/>
<name>A0AAW1JJA6_POPJA</name>
<keyword evidence="2" id="KW-1185">Reference proteome</keyword>
<reference evidence="1 2" key="1">
    <citation type="journal article" date="2024" name="BMC Genomics">
        <title>De novo assembly and annotation of Popillia japonica's genome with initial clues to its potential as an invasive pest.</title>
        <authorList>
            <person name="Cucini C."/>
            <person name="Boschi S."/>
            <person name="Funari R."/>
            <person name="Cardaioli E."/>
            <person name="Iannotti N."/>
            <person name="Marturano G."/>
            <person name="Paoli F."/>
            <person name="Bruttini M."/>
            <person name="Carapelli A."/>
            <person name="Frati F."/>
            <person name="Nardi F."/>
        </authorList>
    </citation>
    <scope>NUCLEOTIDE SEQUENCE [LARGE SCALE GENOMIC DNA]</scope>
    <source>
        <strain evidence="1">DMR45628</strain>
    </source>
</reference>
<accession>A0AAW1JJA6</accession>
<evidence type="ECO:0000313" key="1">
    <source>
        <dbReference type="EMBL" id="KAK9704022.1"/>
    </source>
</evidence>
<evidence type="ECO:0000313" key="2">
    <source>
        <dbReference type="Proteomes" id="UP001458880"/>
    </source>
</evidence>
<organism evidence="1 2">
    <name type="scientific">Popillia japonica</name>
    <name type="common">Japanese beetle</name>
    <dbReference type="NCBI Taxonomy" id="7064"/>
    <lineage>
        <taxon>Eukaryota</taxon>
        <taxon>Metazoa</taxon>
        <taxon>Ecdysozoa</taxon>
        <taxon>Arthropoda</taxon>
        <taxon>Hexapoda</taxon>
        <taxon>Insecta</taxon>
        <taxon>Pterygota</taxon>
        <taxon>Neoptera</taxon>
        <taxon>Endopterygota</taxon>
        <taxon>Coleoptera</taxon>
        <taxon>Polyphaga</taxon>
        <taxon>Scarabaeiformia</taxon>
        <taxon>Scarabaeidae</taxon>
        <taxon>Rutelinae</taxon>
        <taxon>Popillia</taxon>
    </lineage>
</organism>
<protein>
    <submittedName>
        <fullName evidence="1">Uncharacterized protein</fullName>
    </submittedName>
</protein>
<dbReference type="EMBL" id="JASPKY010000359">
    <property type="protein sequence ID" value="KAK9704022.1"/>
    <property type="molecule type" value="Genomic_DNA"/>
</dbReference>
<sequence length="101" mass="11680">MRSHKLEPAPDAVEPVAGWMRSHKLEPAPQKTECVILRGEREATQAVLKCERTEVRLKKNVKYLGITIGHGGRYGEHLRDATLKEKREVPGDHYRSRWPIW</sequence>